<reference evidence="2" key="1">
    <citation type="journal article" date="2013" name="Toxins">
        <title>Evolution stings: the origin and diversification of scorpion toxin peptide scaffolds.</title>
        <authorList>
            <person name="Sunagar K."/>
            <person name="Undheim E.A."/>
            <person name="Chan A.H."/>
            <person name="Koludarov I."/>
            <person name="Munoz-Gomez S.A."/>
            <person name="Antunes A."/>
            <person name="Fry B.G."/>
        </authorList>
    </citation>
    <scope>NUCLEOTIDE SEQUENCE</scope>
    <source>
        <tissue evidence="2">Telson venom gland</tissue>
    </source>
</reference>
<feature type="signal peptide" evidence="1">
    <location>
        <begin position="1"/>
        <end position="28"/>
    </location>
</feature>
<name>T1E7P1_9SCOR</name>
<evidence type="ECO:0000313" key="2">
    <source>
        <dbReference type="EMBL" id="JAA98107.1"/>
    </source>
</evidence>
<feature type="chain" id="PRO_5004587244" evidence="1">
    <location>
        <begin position="29"/>
        <end position="62"/>
    </location>
</feature>
<sequence>MKTIFAILLVAFALSAMLVFYPDTTVEATCPGGTILRCRSICKSMGKQLKRCHKGECRCTAK</sequence>
<evidence type="ECO:0000256" key="1">
    <source>
        <dbReference type="SAM" id="SignalP"/>
    </source>
</evidence>
<dbReference type="AlphaFoldDB" id="T1E7P1"/>
<keyword evidence="1" id="KW-0732">Signal</keyword>
<proteinExistence type="evidence at transcript level"/>
<organism evidence="2">
    <name type="scientific">Lychas buchari</name>
    <dbReference type="NCBI Taxonomy" id="1330406"/>
    <lineage>
        <taxon>Eukaryota</taxon>
        <taxon>Metazoa</taxon>
        <taxon>Ecdysozoa</taxon>
        <taxon>Arthropoda</taxon>
        <taxon>Chelicerata</taxon>
        <taxon>Arachnida</taxon>
        <taxon>Scorpiones</taxon>
        <taxon>Buthida</taxon>
        <taxon>Buthoidea</taxon>
        <taxon>Buthidae</taxon>
        <taxon>Lychas</taxon>
    </lineage>
</organism>
<accession>T1E7P1</accession>
<dbReference type="EMBL" id="GALL01000019">
    <property type="protein sequence ID" value="JAA98107.1"/>
    <property type="molecule type" value="mRNA"/>
</dbReference>
<protein>
    <submittedName>
        <fullName evidence="2">CSab-Lyc-15</fullName>
    </submittedName>
</protein>